<accession>A0ABT2Z3F1</accession>
<feature type="domain" description="SAF" evidence="1">
    <location>
        <begin position="43"/>
        <end position="111"/>
    </location>
</feature>
<reference evidence="2 3" key="1">
    <citation type="submission" date="2022-10" db="EMBL/GenBank/DDBJ databases">
        <title>Defluviimonas sp. nov., isolated from ocean surface water.</title>
        <authorList>
            <person name="He W."/>
            <person name="Wang L."/>
            <person name="Zhang D.-F."/>
        </authorList>
    </citation>
    <scope>NUCLEOTIDE SEQUENCE [LARGE SCALE GENOMIC DNA]</scope>
    <source>
        <strain evidence="2 3">WL0075</strain>
    </source>
</reference>
<evidence type="ECO:0000313" key="3">
    <source>
        <dbReference type="Proteomes" id="UP001652503"/>
    </source>
</evidence>
<sequence>MAMKSVLVALLGIAVAGGSAFGAREYLKQTAATASTDPTNGLVTAIVAGREIKFGQAIEPQMLQIVSWPREALPVGAFTDVDALLPQAGGQPRRAKGSMSPGELILASKVSNFGEKVTIVQTLGANTRAMAIRVDAVTGVGGFVTPGDTVDIVLTQGGGDGLRAVTILQNIRVIGVDQQTNEQNAAPDIARTVTVEVSPEQSQKLALAQSAGTLSLTLRTLDNVVDQPLNSIRLSDILQEKSPTEDEVEKTRIKVRRGNELTEVEINN</sequence>
<dbReference type="InterPro" id="IPR031571">
    <property type="entry name" value="RcpC_dom"/>
</dbReference>
<dbReference type="CDD" id="cd11614">
    <property type="entry name" value="SAF_CpaB_FlgA_like"/>
    <property type="match status" value="1"/>
</dbReference>
<dbReference type="Proteomes" id="UP001652503">
    <property type="component" value="Unassembled WGS sequence"/>
</dbReference>
<dbReference type="NCBIfam" id="TIGR03177">
    <property type="entry name" value="pilus_cpaB"/>
    <property type="match status" value="1"/>
</dbReference>
<dbReference type="EMBL" id="JAOWLA010000011">
    <property type="protein sequence ID" value="MCV2865637.1"/>
    <property type="molecule type" value="Genomic_DNA"/>
</dbReference>
<dbReference type="Pfam" id="PF16976">
    <property type="entry name" value="RcpC"/>
    <property type="match status" value="1"/>
</dbReference>
<organism evidence="2 3">
    <name type="scientific">Albidovulum sediminicola</name>
    <dbReference type="NCBI Taxonomy" id="2984331"/>
    <lineage>
        <taxon>Bacteria</taxon>
        <taxon>Pseudomonadati</taxon>
        <taxon>Pseudomonadota</taxon>
        <taxon>Alphaproteobacteria</taxon>
        <taxon>Rhodobacterales</taxon>
        <taxon>Paracoccaceae</taxon>
        <taxon>Albidovulum</taxon>
    </lineage>
</organism>
<comment type="caution">
    <text evidence="2">The sequence shown here is derived from an EMBL/GenBank/DDBJ whole genome shotgun (WGS) entry which is preliminary data.</text>
</comment>
<dbReference type="InterPro" id="IPR013974">
    <property type="entry name" value="SAF"/>
</dbReference>
<protein>
    <submittedName>
        <fullName evidence="2">Flp pilus assembly protein CpaB</fullName>
    </submittedName>
</protein>
<dbReference type="RefSeq" id="WP_263722156.1">
    <property type="nucleotide sequence ID" value="NZ_JAOWLA010000011.1"/>
</dbReference>
<dbReference type="SMART" id="SM00858">
    <property type="entry name" value="SAF"/>
    <property type="match status" value="1"/>
</dbReference>
<dbReference type="InterPro" id="IPR017592">
    <property type="entry name" value="Pilus_assmbl_Flp-typ_CpaB"/>
</dbReference>
<keyword evidence="3" id="KW-1185">Reference proteome</keyword>
<evidence type="ECO:0000259" key="1">
    <source>
        <dbReference type="SMART" id="SM00858"/>
    </source>
</evidence>
<proteinExistence type="predicted"/>
<name>A0ABT2Z3F1_9RHOB</name>
<dbReference type="Pfam" id="PF08666">
    <property type="entry name" value="SAF"/>
    <property type="match status" value="1"/>
</dbReference>
<gene>
    <name evidence="2" type="primary">cpaB</name>
    <name evidence="2" type="ORF">OE647_12965</name>
</gene>
<evidence type="ECO:0000313" key="2">
    <source>
        <dbReference type="EMBL" id="MCV2865637.1"/>
    </source>
</evidence>